<feature type="non-terminal residue" evidence="3">
    <location>
        <position position="236"/>
    </location>
</feature>
<dbReference type="PROSITE" id="PS50297">
    <property type="entry name" value="ANK_REP_REGION"/>
    <property type="match status" value="1"/>
</dbReference>
<dbReference type="AlphaFoldDB" id="A0A8B6GY83"/>
<dbReference type="InterPro" id="IPR002110">
    <property type="entry name" value="Ankyrin_rpt"/>
</dbReference>
<dbReference type="SMART" id="SM00248">
    <property type="entry name" value="ANK"/>
    <property type="match status" value="1"/>
</dbReference>
<dbReference type="Gene3D" id="1.25.40.20">
    <property type="entry name" value="Ankyrin repeat-containing domain"/>
    <property type="match status" value="1"/>
</dbReference>
<evidence type="ECO:0000313" key="3">
    <source>
        <dbReference type="EMBL" id="VDI71433.1"/>
    </source>
</evidence>
<feature type="compositionally biased region" description="Basic and acidic residues" evidence="2">
    <location>
        <begin position="49"/>
        <end position="58"/>
    </location>
</feature>
<feature type="compositionally biased region" description="Polar residues" evidence="2">
    <location>
        <begin position="81"/>
        <end position="91"/>
    </location>
</feature>
<dbReference type="PROSITE" id="PS50088">
    <property type="entry name" value="ANK_REPEAT"/>
    <property type="match status" value="1"/>
</dbReference>
<feature type="repeat" description="ANK" evidence="1">
    <location>
        <begin position="145"/>
        <end position="177"/>
    </location>
</feature>
<dbReference type="InterPro" id="IPR053210">
    <property type="entry name" value="ANKRD12"/>
</dbReference>
<evidence type="ECO:0000313" key="4">
    <source>
        <dbReference type="Proteomes" id="UP000596742"/>
    </source>
</evidence>
<name>A0A8B6GY83_MYTGA</name>
<keyword evidence="1" id="KW-0040">ANK repeat</keyword>
<dbReference type="PANTHER" id="PTHR24149">
    <property type="entry name" value="ANKYRIN REPEAT DOMAIN-CONTAINING PROTEIN 12"/>
    <property type="match status" value="1"/>
</dbReference>
<dbReference type="PANTHER" id="PTHR24149:SF14">
    <property type="entry name" value="ANKYRIN REPEAT DOMAIN 12"/>
    <property type="match status" value="1"/>
</dbReference>
<keyword evidence="4" id="KW-1185">Reference proteome</keyword>
<sequence length="236" mass="27062">MPSLQYTVFPFLDMSDKKSPPRKEKPIFVRTPQSENKSLKRKILSSESPPHDEEDKKVTPKRKKTFNSDISPPQGIVQLPKTPTSGITSPRTGPLSERQQMLILMRMTDENSQDSTTNKPASPQPNIPVPKRTPIDKKVHKRNERGETPLHIAAIKGDVKQIKKLIKAGADVNVADFAVMVLELAQHVQTFLRDNYKGPQKSFYEEMLSNQLKQQEKLKIEQQKRLDFLKRKEEKE</sequence>
<dbReference type="SUPFAM" id="SSF48403">
    <property type="entry name" value="Ankyrin repeat"/>
    <property type="match status" value="1"/>
</dbReference>
<feature type="region of interest" description="Disordered" evidence="2">
    <location>
        <begin position="109"/>
        <end position="133"/>
    </location>
</feature>
<protein>
    <submittedName>
        <fullName evidence="3">Uncharacterized protein</fullName>
    </submittedName>
</protein>
<dbReference type="EMBL" id="UYJE01009229">
    <property type="protein sequence ID" value="VDI71433.1"/>
    <property type="molecule type" value="Genomic_DNA"/>
</dbReference>
<gene>
    <name evidence="3" type="ORF">MGAL_10B008616</name>
</gene>
<proteinExistence type="predicted"/>
<dbReference type="Pfam" id="PF00023">
    <property type="entry name" value="Ank"/>
    <property type="match status" value="1"/>
</dbReference>
<dbReference type="InterPro" id="IPR036770">
    <property type="entry name" value="Ankyrin_rpt-contain_sf"/>
</dbReference>
<feature type="region of interest" description="Disordered" evidence="2">
    <location>
        <begin position="1"/>
        <end position="94"/>
    </location>
</feature>
<organism evidence="3 4">
    <name type="scientific">Mytilus galloprovincialis</name>
    <name type="common">Mediterranean mussel</name>
    <dbReference type="NCBI Taxonomy" id="29158"/>
    <lineage>
        <taxon>Eukaryota</taxon>
        <taxon>Metazoa</taxon>
        <taxon>Spiralia</taxon>
        <taxon>Lophotrochozoa</taxon>
        <taxon>Mollusca</taxon>
        <taxon>Bivalvia</taxon>
        <taxon>Autobranchia</taxon>
        <taxon>Pteriomorphia</taxon>
        <taxon>Mytilida</taxon>
        <taxon>Mytiloidea</taxon>
        <taxon>Mytilidae</taxon>
        <taxon>Mytilinae</taxon>
        <taxon>Mytilus</taxon>
    </lineage>
</organism>
<reference evidence="3" key="1">
    <citation type="submission" date="2018-11" db="EMBL/GenBank/DDBJ databases">
        <authorList>
            <person name="Alioto T."/>
            <person name="Alioto T."/>
        </authorList>
    </citation>
    <scope>NUCLEOTIDE SEQUENCE</scope>
</reference>
<evidence type="ECO:0000256" key="2">
    <source>
        <dbReference type="SAM" id="MobiDB-lite"/>
    </source>
</evidence>
<accession>A0A8B6GY83</accession>
<evidence type="ECO:0000256" key="1">
    <source>
        <dbReference type="PROSITE-ProRule" id="PRU00023"/>
    </source>
</evidence>
<dbReference type="GO" id="GO:0005654">
    <property type="term" value="C:nucleoplasm"/>
    <property type="evidence" value="ECO:0007669"/>
    <property type="project" value="TreeGrafter"/>
</dbReference>
<feature type="compositionally biased region" description="Basic and acidic residues" evidence="2">
    <location>
        <begin position="14"/>
        <end position="27"/>
    </location>
</feature>
<dbReference type="Proteomes" id="UP000596742">
    <property type="component" value="Unassembled WGS sequence"/>
</dbReference>
<comment type="caution">
    <text evidence="3">The sequence shown here is derived from an EMBL/GenBank/DDBJ whole genome shotgun (WGS) entry which is preliminary data.</text>
</comment>
<dbReference type="OrthoDB" id="5806726at2759"/>